<dbReference type="EMBL" id="PDJC01000001">
    <property type="protein sequence ID" value="PFG17940.1"/>
    <property type="molecule type" value="Genomic_DNA"/>
</dbReference>
<dbReference type="AlphaFoldDB" id="A0A2A9CWC9"/>
<comment type="caution">
    <text evidence="3">The sequence shown here is derived from an EMBL/GenBank/DDBJ whole genome shotgun (WGS) entry which is preliminary data.</text>
</comment>
<evidence type="ECO:0000313" key="4">
    <source>
        <dbReference type="Proteomes" id="UP000226079"/>
    </source>
</evidence>
<dbReference type="SUPFAM" id="SSF117281">
    <property type="entry name" value="Kelch motif"/>
    <property type="match status" value="1"/>
</dbReference>
<dbReference type="InterPro" id="IPR015915">
    <property type="entry name" value="Kelch-typ_b-propeller"/>
</dbReference>
<evidence type="ECO:0000313" key="3">
    <source>
        <dbReference type="EMBL" id="PFG17940.1"/>
    </source>
</evidence>
<protein>
    <recommendedName>
        <fullName evidence="5">Kelch motif protein</fullName>
    </recommendedName>
</protein>
<name>A0A2A9CWC9_9ACTN</name>
<accession>A0A2A9CWC9</accession>
<feature type="region of interest" description="Disordered" evidence="1">
    <location>
        <begin position="40"/>
        <end position="71"/>
    </location>
</feature>
<organism evidence="3 4">
    <name type="scientific">Propionicimonas paludicola</name>
    <dbReference type="NCBI Taxonomy" id="185243"/>
    <lineage>
        <taxon>Bacteria</taxon>
        <taxon>Bacillati</taxon>
        <taxon>Actinomycetota</taxon>
        <taxon>Actinomycetes</taxon>
        <taxon>Propionibacteriales</taxon>
        <taxon>Nocardioidaceae</taxon>
        <taxon>Propionicimonas</taxon>
    </lineage>
</organism>
<feature type="compositionally biased region" description="Low complexity" evidence="1">
    <location>
        <begin position="40"/>
        <end position="59"/>
    </location>
</feature>
<feature type="signal peptide" evidence="2">
    <location>
        <begin position="1"/>
        <end position="31"/>
    </location>
</feature>
<reference evidence="3 4" key="1">
    <citation type="submission" date="2017-10" db="EMBL/GenBank/DDBJ databases">
        <title>Sequencing the genomes of 1000 actinobacteria strains.</title>
        <authorList>
            <person name="Klenk H.-P."/>
        </authorList>
    </citation>
    <scope>NUCLEOTIDE SEQUENCE [LARGE SCALE GENOMIC DNA]</scope>
    <source>
        <strain evidence="3 4">DSM 15597</strain>
    </source>
</reference>
<keyword evidence="4" id="KW-1185">Reference proteome</keyword>
<evidence type="ECO:0000256" key="1">
    <source>
        <dbReference type="SAM" id="MobiDB-lite"/>
    </source>
</evidence>
<proteinExistence type="predicted"/>
<evidence type="ECO:0008006" key="5">
    <source>
        <dbReference type="Google" id="ProtNLM"/>
    </source>
</evidence>
<keyword evidence="2" id="KW-0732">Signal</keyword>
<dbReference type="Gene3D" id="2.120.10.80">
    <property type="entry name" value="Kelch-type beta propeller"/>
    <property type="match status" value="1"/>
</dbReference>
<dbReference type="PROSITE" id="PS51257">
    <property type="entry name" value="PROKAR_LIPOPROTEIN"/>
    <property type="match status" value="1"/>
</dbReference>
<gene>
    <name evidence="3" type="ORF">ATK74_2518</name>
</gene>
<dbReference type="Proteomes" id="UP000226079">
    <property type="component" value="Unassembled WGS sequence"/>
</dbReference>
<sequence length="459" mass="47940">MTRIRVGRPSGRHSRLTLTVAAVVATVGLVASCTPSPAPVSHPLSASAAPAPTTPASTPRTGNPDWTPTAPSPLGTRYDALAFYAEGRYYVLGGYTGMTAEIWNNDQGLHGDPVFDGASYDPATDTWTRLPSFTDVFPWVTASSAAAIVDGRLYVVSPLGPPLHVDSGEPTTGERKAAVLDLRPGGGWTALPAPPATHDRGDQLLMSSTDGVALFADGDSTAGRGAFFAFATTSWTPLPRPPQRSLDNPQAALLDATHLWLRTESSYDADDNERPGGNAIFDLSARKWRAVRLLDAESVPTQIVGGLAAFDTYGPGESAPPQITSCHFAGIAGATTDRCTTVKLTADEASTIGGLTARMDDLGGSIATRPLSTGNAVESQGKLFDPRTQVLWQVPALPGVTYPKESTEGGPSSAVMAAGSGSVLSCFGYTHDADTQTLTNHDQCYLLTVPDPLPGTALH</sequence>
<feature type="chain" id="PRO_5038348478" description="Kelch motif protein" evidence="2">
    <location>
        <begin position="32"/>
        <end position="459"/>
    </location>
</feature>
<evidence type="ECO:0000256" key="2">
    <source>
        <dbReference type="SAM" id="SignalP"/>
    </source>
</evidence>